<protein>
    <submittedName>
        <fullName evidence="1">Uncharacterized protein</fullName>
    </submittedName>
</protein>
<reference evidence="1" key="1">
    <citation type="submission" date="2023-11" db="EMBL/GenBank/DDBJ databases">
        <authorList>
            <person name="Poullet M."/>
        </authorList>
    </citation>
    <scope>NUCLEOTIDE SEQUENCE</scope>
    <source>
        <strain evidence="1">E1834</strain>
    </source>
</reference>
<keyword evidence="2" id="KW-1185">Reference proteome</keyword>
<proteinExistence type="predicted"/>
<organism evidence="1 2">
    <name type="scientific">Meloidogyne enterolobii</name>
    <name type="common">Root-knot nematode worm</name>
    <name type="synonym">Meloidogyne mayaguensis</name>
    <dbReference type="NCBI Taxonomy" id="390850"/>
    <lineage>
        <taxon>Eukaryota</taxon>
        <taxon>Metazoa</taxon>
        <taxon>Ecdysozoa</taxon>
        <taxon>Nematoda</taxon>
        <taxon>Chromadorea</taxon>
        <taxon>Rhabditida</taxon>
        <taxon>Tylenchina</taxon>
        <taxon>Tylenchomorpha</taxon>
        <taxon>Tylenchoidea</taxon>
        <taxon>Meloidogynidae</taxon>
        <taxon>Meloidogyninae</taxon>
        <taxon>Meloidogyne</taxon>
    </lineage>
</organism>
<evidence type="ECO:0000313" key="2">
    <source>
        <dbReference type="Proteomes" id="UP001497535"/>
    </source>
</evidence>
<comment type="caution">
    <text evidence="1">The sequence shown here is derived from an EMBL/GenBank/DDBJ whole genome shotgun (WGS) entry which is preliminary data.</text>
</comment>
<dbReference type="Proteomes" id="UP001497535">
    <property type="component" value="Unassembled WGS sequence"/>
</dbReference>
<accession>A0ACB1A5M7</accession>
<sequence>MFLSDEFCAYKFIEDTKLLTPVIDLIFDKAVEEPHFCPLYSDLCKKQVSKKGKEIRFSCFLRLMSSAKCIYSVIKHLINSLISSQIRQTINLKSQKRRRILAEIITKSQRTFLASDEYDNKVKELTEKLETADDKTRVLLEEELETRRSKEKRRLLGIIKFIGQLYRHQLLIETIIDWCAVELVRRFEATHDEVYIE</sequence>
<evidence type="ECO:0000313" key="1">
    <source>
        <dbReference type="EMBL" id="CAK5086730.1"/>
    </source>
</evidence>
<name>A0ACB1A5M7_MELEN</name>
<dbReference type="EMBL" id="CAVMJV010000061">
    <property type="protein sequence ID" value="CAK5086730.1"/>
    <property type="molecule type" value="Genomic_DNA"/>
</dbReference>
<gene>
    <name evidence="1" type="ORF">MENTE1834_LOCUS34245</name>
</gene>